<feature type="region of interest" description="Disordered" evidence="12">
    <location>
        <begin position="457"/>
        <end position="517"/>
    </location>
</feature>
<evidence type="ECO:0000256" key="1">
    <source>
        <dbReference type="ARBA" id="ARBA00000085"/>
    </source>
</evidence>
<evidence type="ECO:0000259" key="15">
    <source>
        <dbReference type="PROSITE" id="PS50885"/>
    </source>
</evidence>
<dbReference type="PROSITE" id="PS50885">
    <property type="entry name" value="HAMP"/>
    <property type="match status" value="1"/>
</dbReference>
<evidence type="ECO:0000256" key="5">
    <source>
        <dbReference type="ARBA" id="ARBA00022553"/>
    </source>
</evidence>
<dbReference type="AlphaFoldDB" id="A0A2N5N0N5"/>
<reference evidence="16 17" key="1">
    <citation type="submission" date="2017-05" db="EMBL/GenBank/DDBJ databases">
        <title>Functional genome analysis of Paenibacillus pasadenensis strain R16: insights on endophytic life style and antifungal activity.</title>
        <authorList>
            <person name="Passera A."/>
            <person name="Marcolungo L."/>
            <person name="Casati P."/>
            <person name="Brasca M."/>
            <person name="Quaglino F."/>
            <person name="Delledonne M."/>
        </authorList>
    </citation>
    <scope>NUCLEOTIDE SEQUENCE [LARGE SCALE GENOMIC DNA]</scope>
    <source>
        <strain evidence="16 17">R16</strain>
    </source>
</reference>
<evidence type="ECO:0000256" key="12">
    <source>
        <dbReference type="SAM" id="MobiDB-lite"/>
    </source>
</evidence>
<evidence type="ECO:0000259" key="14">
    <source>
        <dbReference type="PROSITE" id="PS50109"/>
    </source>
</evidence>
<comment type="caution">
    <text evidence="16">The sequence shown here is derived from an EMBL/GenBank/DDBJ whole genome shotgun (WGS) entry which is preliminary data.</text>
</comment>
<dbReference type="Gene3D" id="6.10.340.10">
    <property type="match status" value="1"/>
</dbReference>
<feature type="transmembrane region" description="Helical" evidence="13">
    <location>
        <begin position="6"/>
        <end position="31"/>
    </location>
</feature>
<evidence type="ECO:0000256" key="10">
    <source>
        <dbReference type="ARBA" id="ARBA00023012"/>
    </source>
</evidence>
<organism evidence="16 17">
    <name type="scientific">Paenibacillus pasadenensis</name>
    <dbReference type="NCBI Taxonomy" id="217090"/>
    <lineage>
        <taxon>Bacteria</taxon>
        <taxon>Bacillati</taxon>
        <taxon>Bacillota</taxon>
        <taxon>Bacilli</taxon>
        <taxon>Bacillales</taxon>
        <taxon>Paenibacillaceae</taxon>
        <taxon>Paenibacillus</taxon>
    </lineage>
</organism>
<evidence type="ECO:0000256" key="4">
    <source>
        <dbReference type="ARBA" id="ARBA00022475"/>
    </source>
</evidence>
<dbReference type="InterPro" id="IPR036097">
    <property type="entry name" value="HisK_dim/P_sf"/>
</dbReference>
<dbReference type="EC" id="2.7.13.3" evidence="3"/>
<dbReference type="EMBL" id="NFEZ01000004">
    <property type="protein sequence ID" value="PLT43889.1"/>
    <property type="molecule type" value="Genomic_DNA"/>
</dbReference>
<dbReference type="SUPFAM" id="SSF55874">
    <property type="entry name" value="ATPase domain of HSP90 chaperone/DNA topoisomerase II/histidine kinase"/>
    <property type="match status" value="2"/>
</dbReference>
<dbReference type="Gene3D" id="1.10.287.130">
    <property type="match status" value="1"/>
</dbReference>
<dbReference type="CDD" id="cd00082">
    <property type="entry name" value="HisKA"/>
    <property type="match status" value="1"/>
</dbReference>
<dbReference type="InterPro" id="IPR003661">
    <property type="entry name" value="HisK_dim/P_dom"/>
</dbReference>
<feature type="region of interest" description="Disordered" evidence="12">
    <location>
        <begin position="534"/>
        <end position="557"/>
    </location>
</feature>
<dbReference type="CDD" id="cd00075">
    <property type="entry name" value="HATPase"/>
    <property type="match status" value="1"/>
</dbReference>
<keyword evidence="9" id="KW-0067">ATP-binding</keyword>
<evidence type="ECO:0000313" key="16">
    <source>
        <dbReference type="EMBL" id="PLT43889.1"/>
    </source>
</evidence>
<dbReference type="GO" id="GO:0007234">
    <property type="term" value="P:osmosensory signaling via phosphorelay pathway"/>
    <property type="evidence" value="ECO:0007669"/>
    <property type="project" value="TreeGrafter"/>
</dbReference>
<keyword evidence="5" id="KW-0597">Phosphoprotein</keyword>
<dbReference type="SUPFAM" id="SSF158472">
    <property type="entry name" value="HAMP domain-like"/>
    <property type="match status" value="1"/>
</dbReference>
<dbReference type="PANTHER" id="PTHR42878:SF7">
    <property type="entry name" value="SENSOR HISTIDINE KINASE GLRK"/>
    <property type="match status" value="1"/>
</dbReference>
<dbReference type="Gene3D" id="3.30.565.10">
    <property type="entry name" value="Histidine kinase-like ATPase, C-terminal domain"/>
    <property type="match status" value="1"/>
</dbReference>
<keyword evidence="7" id="KW-0547">Nucleotide-binding</keyword>
<evidence type="ECO:0000256" key="13">
    <source>
        <dbReference type="SAM" id="Phobius"/>
    </source>
</evidence>
<gene>
    <name evidence="16" type="ORF">B8V81_2320</name>
</gene>
<feature type="region of interest" description="Disordered" evidence="12">
    <location>
        <begin position="391"/>
        <end position="418"/>
    </location>
</feature>
<protein>
    <recommendedName>
        <fullName evidence="3">histidine kinase</fullName>
        <ecNumber evidence="3">2.7.13.3</ecNumber>
    </recommendedName>
</protein>
<keyword evidence="4" id="KW-1003">Cell membrane</keyword>
<dbReference type="Proteomes" id="UP000234789">
    <property type="component" value="Unassembled WGS sequence"/>
</dbReference>
<keyword evidence="11 13" id="KW-0472">Membrane</keyword>
<evidence type="ECO:0000256" key="8">
    <source>
        <dbReference type="ARBA" id="ARBA00022777"/>
    </source>
</evidence>
<keyword evidence="13" id="KW-0812">Transmembrane</keyword>
<keyword evidence="10" id="KW-0902">Two-component regulatory system</keyword>
<dbReference type="GO" id="GO:0005524">
    <property type="term" value="F:ATP binding"/>
    <property type="evidence" value="ECO:0007669"/>
    <property type="project" value="UniProtKB-KW"/>
</dbReference>
<keyword evidence="8 16" id="KW-0418">Kinase</keyword>
<dbReference type="Pfam" id="PF00512">
    <property type="entry name" value="HisKA"/>
    <property type="match status" value="1"/>
</dbReference>
<dbReference type="GO" id="GO:0000155">
    <property type="term" value="F:phosphorelay sensor kinase activity"/>
    <property type="evidence" value="ECO:0007669"/>
    <property type="project" value="InterPro"/>
</dbReference>
<proteinExistence type="predicted"/>
<keyword evidence="6" id="KW-0808">Transferase</keyword>
<sequence>MRTLYFRIVFIFVLIALASGLGGLAVTSFYYEAKLKSGSEHAMEEASRQVRELDALAGAERREQTLQAVSGLSYQLYVVRPDGSAQTYGAAFRHGFLPPEKAVREVRSGGIYPGMTEEDRRFKLLAYFENSPRNTYGFPLPRPDGGIDAVFIRPDLESQIGEVRIILAVLLASTFGLSLLLIAALSRLIVAPVKRLTRAVQRMAAGDYDVRVDTARRDEIGELGRRFTAMAGAVRQLDRMRQEFVANVSHEFQSPLTSIRGFIRTLLDGGAAARDEEARRYLTIIDEESRRLSSMSRQLLLLADVDRPDRALDRRSFRLDEQLRQALLLLEWQWTFKELELDLELPERTVFADEGLLYEIWLNLLGNAIKFSPQGGVIGVSLRVLENGRDGSADMDHPLAEGTGRPAGRSQERRDNRKATAGRWLEVVIADEGPGIPPEELPHIFERFHKADRARTWQAGGMTEHSSAGPHREGFAPEDSSAGVLAEGGGAPRRDPRPLSTGGGQASPPSGAGSGLGLSIAQRIARLHGGDIEALSEPGQGAAFRVTLPEGGAQGRE</sequence>
<evidence type="ECO:0000256" key="9">
    <source>
        <dbReference type="ARBA" id="ARBA00022840"/>
    </source>
</evidence>
<evidence type="ECO:0000256" key="7">
    <source>
        <dbReference type="ARBA" id="ARBA00022741"/>
    </source>
</evidence>
<dbReference type="SMART" id="SM00387">
    <property type="entry name" value="HATPase_c"/>
    <property type="match status" value="1"/>
</dbReference>
<dbReference type="PRINTS" id="PR00344">
    <property type="entry name" value="BCTRLSENSOR"/>
</dbReference>
<dbReference type="Pfam" id="PF02518">
    <property type="entry name" value="HATPase_c"/>
    <property type="match status" value="2"/>
</dbReference>
<feature type="transmembrane region" description="Helical" evidence="13">
    <location>
        <begin position="165"/>
        <end position="190"/>
    </location>
</feature>
<feature type="domain" description="HAMP" evidence="15">
    <location>
        <begin position="187"/>
        <end position="239"/>
    </location>
</feature>
<accession>A0A2N5N0N5</accession>
<dbReference type="FunFam" id="1.10.287.130:FF:000001">
    <property type="entry name" value="Two-component sensor histidine kinase"/>
    <property type="match status" value="1"/>
</dbReference>
<name>A0A2N5N0N5_9BACL</name>
<keyword evidence="17" id="KW-1185">Reference proteome</keyword>
<dbReference type="Pfam" id="PF00672">
    <property type="entry name" value="HAMP"/>
    <property type="match status" value="1"/>
</dbReference>
<dbReference type="InterPro" id="IPR003660">
    <property type="entry name" value="HAMP_dom"/>
</dbReference>
<dbReference type="InterPro" id="IPR003594">
    <property type="entry name" value="HATPase_dom"/>
</dbReference>
<dbReference type="PANTHER" id="PTHR42878">
    <property type="entry name" value="TWO-COMPONENT HISTIDINE KINASE"/>
    <property type="match status" value="1"/>
</dbReference>
<dbReference type="InterPro" id="IPR050351">
    <property type="entry name" value="BphY/WalK/GraS-like"/>
</dbReference>
<comment type="subcellular location">
    <subcellularLocation>
        <location evidence="2">Cell membrane</location>
        <topology evidence="2">Multi-pass membrane protein</topology>
    </subcellularLocation>
</comment>
<evidence type="ECO:0000313" key="17">
    <source>
        <dbReference type="Proteomes" id="UP000234789"/>
    </source>
</evidence>
<dbReference type="SMART" id="SM00388">
    <property type="entry name" value="HisKA"/>
    <property type="match status" value="1"/>
</dbReference>
<dbReference type="GO" id="GO:0005886">
    <property type="term" value="C:plasma membrane"/>
    <property type="evidence" value="ECO:0007669"/>
    <property type="project" value="UniProtKB-SubCell"/>
</dbReference>
<evidence type="ECO:0000256" key="11">
    <source>
        <dbReference type="ARBA" id="ARBA00023136"/>
    </source>
</evidence>
<evidence type="ECO:0000256" key="6">
    <source>
        <dbReference type="ARBA" id="ARBA00022679"/>
    </source>
</evidence>
<dbReference type="PROSITE" id="PS50109">
    <property type="entry name" value="HIS_KIN"/>
    <property type="match status" value="1"/>
</dbReference>
<evidence type="ECO:0000256" key="3">
    <source>
        <dbReference type="ARBA" id="ARBA00012438"/>
    </source>
</evidence>
<dbReference type="SMART" id="SM00304">
    <property type="entry name" value="HAMP"/>
    <property type="match status" value="1"/>
</dbReference>
<comment type="catalytic activity">
    <reaction evidence="1">
        <text>ATP + protein L-histidine = ADP + protein N-phospho-L-histidine.</text>
        <dbReference type="EC" id="2.7.13.3"/>
    </reaction>
</comment>
<feature type="domain" description="Histidine kinase" evidence="14">
    <location>
        <begin position="247"/>
        <end position="552"/>
    </location>
</feature>
<dbReference type="GO" id="GO:0000156">
    <property type="term" value="F:phosphorelay response regulator activity"/>
    <property type="evidence" value="ECO:0007669"/>
    <property type="project" value="TreeGrafter"/>
</dbReference>
<dbReference type="CDD" id="cd06225">
    <property type="entry name" value="HAMP"/>
    <property type="match status" value="1"/>
</dbReference>
<dbReference type="SUPFAM" id="SSF47384">
    <property type="entry name" value="Homodimeric domain of signal transducing histidine kinase"/>
    <property type="match status" value="1"/>
</dbReference>
<dbReference type="InterPro" id="IPR004358">
    <property type="entry name" value="Sig_transdc_His_kin-like_C"/>
</dbReference>
<keyword evidence="13" id="KW-1133">Transmembrane helix</keyword>
<evidence type="ECO:0000256" key="2">
    <source>
        <dbReference type="ARBA" id="ARBA00004651"/>
    </source>
</evidence>
<dbReference type="InterPro" id="IPR005467">
    <property type="entry name" value="His_kinase_dom"/>
</dbReference>
<dbReference type="GO" id="GO:0030295">
    <property type="term" value="F:protein kinase activator activity"/>
    <property type="evidence" value="ECO:0007669"/>
    <property type="project" value="TreeGrafter"/>
</dbReference>
<dbReference type="InterPro" id="IPR036890">
    <property type="entry name" value="HATPase_C_sf"/>
</dbReference>
<dbReference type="RefSeq" id="WP_101808394.1">
    <property type="nucleotide sequence ID" value="NZ_NFEZ01000004.1"/>
</dbReference>